<dbReference type="SUPFAM" id="SSF51445">
    <property type="entry name" value="(Trans)glycosidases"/>
    <property type="match status" value="1"/>
</dbReference>
<evidence type="ECO:0000256" key="6">
    <source>
        <dbReference type="SAM" id="MobiDB-lite"/>
    </source>
</evidence>
<organism evidence="9 10">
    <name type="scientific">Paraburkholderia sartisoli</name>
    <dbReference type="NCBI Taxonomy" id="83784"/>
    <lineage>
        <taxon>Bacteria</taxon>
        <taxon>Pseudomonadati</taxon>
        <taxon>Pseudomonadota</taxon>
        <taxon>Betaproteobacteria</taxon>
        <taxon>Burkholderiales</taxon>
        <taxon>Burkholderiaceae</taxon>
        <taxon>Paraburkholderia</taxon>
    </lineage>
</organism>
<dbReference type="PANTHER" id="PTHR42715">
    <property type="entry name" value="BETA-GLUCOSIDASE"/>
    <property type="match status" value="1"/>
</dbReference>
<dbReference type="RefSeq" id="WP_245753451.1">
    <property type="nucleotide sequence ID" value="NZ_FNRQ01000007.1"/>
</dbReference>
<evidence type="ECO:0000256" key="7">
    <source>
        <dbReference type="SAM" id="SignalP"/>
    </source>
</evidence>
<dbReference type="PRINTS" id="PR00133">
    <property type="entry name" value="GLHYDRLASE3"/>
</dbReference>
<reference evidence="10" key="1">
    <citation type="submission" date="2016-10" db="EMBL/GenBank/DDBJ databases">
        <authorList>
            <person name="Varghese N."/>
            <person name="Submissions S."/>
        </authorList>
    </citation>
    <scope>NUCLEOTIDE SEQUENCE [LARGE SCALE GENOMIC DNA]</scope>
    <source>
        <strain evidence="10">LMG 24000</strain>
    </source>
</reference>
<feature type="compositionally biased region" description="Basic and acidic residues" evidence="6">
    <location>
        <begin position="737"/>
        <end position="753"/>
    </location>
</feature>
<dbReference type="InterPro" id="IPR001764">
    <property type="entry name" value="Glyco_hydro_3_N"/>
</dbReference>
<dbReference type="InterPro" id="IPR017853">
    <property type="entry name" value="GH"/>
</dbReference>
<dbReference type="InterPro" id="IPR036881">
    <property type="entry name" value="Glyco_hydro_3_C_sf"/>
</dbReference>
<comment type="similarity">
    <text evidence="1">Belongs to the glycosyl hydrolase 3 family.</text>
</comment>
<dbReference type="InterPro" id="IPR026891">
    <property type="entry name" value="Fn3-like"/>
</dbReference>
<dbReference type="Gene3D" id="3.20.20.300">
    <property type="entry name" value="Glycoside hydrolase, family 3, N-terminal domain"/>
    <property type="match status" value="1"/>
</dbReference>
<dbReference type="Pfam" id="PF00933">
    <property type="entry name" value="Glyco_hydro_3"/>
    <property type="match status" value="1"/>
</dbReference>
<dbReference type="Pfam" id="PF14310">
    <property type="entry name" value="Fn3-like"/>
    <property type="match status" value="1"/>
</dbReference>
<feature type="domain" description="Fibronectin type III-like" evidence="8">
    <location>
        <begin position="635"/>
        <end position="708"/>
    </location>
</feature>
<keyword evidence="7" id="KW-0732">Signal</keyword>
<dbReference type="AlphaFoldDB" id="A0A1H4H7Z8"/>
<evidence type="ECO:0000256" key="1">
    <source>
        <dbReference type="ARBA" id="ARBA00005336"/>
    </source>
</evidence>
<dbReference type="InterPro" id="IPR050288">
    <property type="entry name" value="Cellulose_deg_GH3"/>
</dbReference>
<evidence type="ECO:0000313" key="9">
    <source>
        <dbReference type="EMBL" id="SEB17967.1"/>
    </source>
</evidence>
<name>A0A1H4H7Z8_9BURK</name>
<dbReference type="Pfam" id="PF01915">
    <property type="entry name" value="Glyco_hydro_3_C"/>
    <property type="match status" value="1"/>
</dbReference>
<dbReference type="GO" id="GO:0009251">
    <property type="term" value="P:glucan catabolic process"/>
    <property type="evidence" value="ECO:0007669"/>
    <property type="project" value="TreeGrafter"/>
</dbReference>
<keyword evidence="2" id="KW-0378">Hydrolase</keyword>
<evidence type="ECO:0000259" key="8">
    <source>
        <dbReference type="SMART" id="SM01217"/>
    </source>
</evidence>
<dbReference type="InterPro" id="IPR013783">
    <property type="entry name" value="Ig-like_fold"/>
</dbReference>
<protein>
    <recommendedName>
        <fullName evidence="5">Beta-D-glucoside glucohydrolase</fullName>
    </recommendedName>
    <alternativeName>
        <fullName evidence="3">Cellobiase</fullName>
    </alternativeName>
    <alternativeName>
        <fullName evidence="4">Gentiobiase</fullName>
    </alternativeName>
</protein>
<dbReference type="Gene3D" id="3.40.50.1700">
    <property type="entry name" value="Glycoside hydrolase family 3 C-terminal domain"/>
    <property type="match status" value="1"/>
</dbReference>
<dbReference type="PANTHER" id="PTHR42715:SF10">
    <property type="entry name" value="BETA-GLUCOSIDASE"/>
    <property type="match status" value="1"/>
</dbReference>
<sequence>MALAIQSMFLVAASPVFFQPAVAAAPSLPWMNTHLAPEKRAALLVNAMTLSQKAAQLHGQSGPIPEIPACGNAFRHIPGIPALSIPTFRITNGPVGVGAGDCNPQDLATALPMSMGLAAGFDPTLAKAYGDLMGREARMLGLQVLEAPGMNTVRVGQNGRNFEYLSEDPVLAGVMAENVIRGAQAHDVIAMAKHFVLNDQETNRNTVSVDVDDRTLHEIYLLPFEVSVKRGKVASFMCSYNKIGPTYACETPYTLTTVLRDQWGFKGYVQSDFGATHSTAPALNAGLDLEMQSGTWFTEANLNQALVSGTLTMGTIDQALTRRYTQMFKFGMFDRPLTRTPLDAATIQTDGAIARNIGEQSSVLLKNDKNLLPLSRSVKSIVIVGQDTYVSSALIGGGGSSKVAPTYTVTPLAGIQKVLQQIGSNASVQVLVAATDGSTNASVAAAAAKADVVIVMAGVVTSEGRDRPSLSLPDNQDALVSAVAASNPRTVVVLKDGDPVLMPWASQVPAILEAWYPGQEDGNVVARLLFGLVNPSGKLPVTYPTQAAYTPTSTPDRYPGTTGANPTVQYSEGLYVGYKWYDWRQIKPLFAFGHGLSYTSFKISDLDVTPRGYTATNPIKVRLSVKNTGAREGSEVAQVYLGLPQSTGEPPKRLVAFKKVSLKPGEKRTVELSIDPDSAYHPLSYWDSATQKWTIAAGKYTVYVGNASDNIVAQDTFTVGSPMHDRGQGQDHGQGQDQDHDHNGWDWSDDDGR</sequence>
<dbReference type="EMBL" id="FNRQ01000007">
    <property type="protein sequence ID" value="SEB17967.1"/>
    <property type="molecule type" value="Genomic_DNA"/>
</dbReference>
<feature type="signal peptide" evidence="7">
    <location>
        <begin position="1"/>
        <end position="23"/>
    </location>
</feature>
<feature type="region of interest" description="Disordered" evidence="6">
    <location>
        <begin position="719"/>
        <end position="753"/>
    </location>
</feature>
<dbReference type="STRING" id="83784.SAMN05192564_107356"/>
<evidence type="ECO:0000256" key="2">
    <source>
        <dbReference type="ARBA" id="ARBA00022801"/>
    </source>
</evidence>
<keyword evidence="10" id="KW-1185">Reference proteome</keyword>
<evidence type="ECO:0000256" key="4">
    <source>
        <dbReference type="ARBA" id="ARBA00032194"/>
    </source>
</evidence>
<evidence type="ECO:0000313" key="10">
    <source>
        <dbReference type="Proteomes" id="UP000198638"/>
    </source>
</evidence>
<accession>A0A1H4H7Z8</accession>
<dbReference type="Gene3D" id="2.60.40.10">
    <property type="entry name" value="Immunoglobulins"/>
    <property type="match status" value="1"/>
</dbReference>
<dbReference type="SMART" id="SM01217">
    <property type="entry name" value="Fn3_like"/>
    <property type="match status" value="1"/>
</dbReference>
<feature type="chain" id="PRO_5011713998" description="Beta-D-glucoside glucohydrolase" evidence="7">
    <location>
        <begin position="24"/>
        <end position="753"/>
    </location>
</feature>
<dbReference type="FunFam" id="2.60.40.10:FF:000495">
    <property type="entry name" value="Periplasmic beta-glucosidase"/>
    <property type="match status" value="1"/>
</dbReference>
<gene>
    <name evidence="9" type="ORF">SAMN05192564_107356</name>
</gene>
<evidence type="ECO:0000256" key="5">
    <source>
        <dbReference type="ARBA" id="ARBA00032594"/>
    </source>
</evidence>
<dbReference type="Proteomes" id="UP000198638">
    <property type="component" value="Unassembled WGS sequence"/>
</dbReference>
<dbReference type="InterPro" id="IPR036962">
    <property type="entry name" value="Glyco_hydro_3_N_sf"/>
</dbReference>
<dbReference type="InterPro" id="IPR002772">
    <property type="entry name" value="Glyco_hydro_3_C"/>
</dbReference>
<dbReference type="SUPFAM" id="SSF52279">
    <property type="entry name" value="Beta-D-glucan exohydrolase, C-terminal domain"/>
    <property type="match status" value="1"/>
</dbReference>
<evidence type="ECO:0000256" key="3">
    <source>
        <dbReference type="ARBA" id="ARBA00031448"/>
    </source>
</evidence>
<proteinExistence type="inferred from homology"/>
<dbReference type="GO" id="GO:0008422">
    <property type="term" value="F:beta-glucosidase activity"/>
    <property type="evidence" value="ECO:0007669"/>
    <property type="project" value="TreeGrafter"/>
</dbReference>